<reference evidence="9 10" key="1">
    <citation type="submission" date="2016-10" db="EMBL/GenBank/DDBJ databases">
        <authorList>
            <person name="de Groot N.N."/>
        </authorList>
    </citation>
    <scope>NUCLEOTIDE SEQUENCE [LARGE SCALE GENOMIC DNA]</scope>
    <source>
        <strain evidence="9 10">DSM 18684</strain>
    </source>
</reference>
<dbReference type="Gene3D" id="2.170.130.10">
    <property type="entry name" value="TonB-dependent receptor, plug domain"/>
    <property type="match status" value="1"/>
</dbReference>
<gene>
    <name evidence="9" type="ORF">SAMN04489864_1164</name>
</gene>
<keyword evidence="4 7" id="KW-0812">Transmembrane</keyword>
<dbReference type="InterPro" id="IPR036942">
    <property type="entry name" value="Beta-barrel_TonB_sf"/>
</dbReference>
<evidence type="ECO:0000256" key="3">
    <source>
        <dbReference type="ARBA" id="ARBA00022452"/>
    </source>
</evidence>
<dbReference type="InterPro" id="IPR008969">
    <property type="entry name" value="CarboxyPept-like_regulatory"/>
</dbReference>
<keyword evidence="10" id="KW-1185">Reference proteome</keyword>
<evidence type="ECO:0000259" key="8">
    <source>
        <dbReference type="SMART" id="SM00965"/>
    </source>
</evidence>
<dbReference type="InterPro" id="IPR011662">
    <property type="entry name" value="Secretin/TonB_short_N"/>
</dbReference>
<dbReference type="InterPro" id="IPR023996">
    <property type="entry name" value="TonB-dep_OMP_SusC/RagA"/>
</dbReference>
<dbReference type="InterPro" id="IPR023997">
    <property type="entry name" value="TonB-dep_OMP_SusC/RagA_CS"/>
</dbReference>
<evidence type="ECO:0000256" key="5">
    <source>
        <dbReference type="ARBA" id="ARBA00023136"/>
    </source>
</evidence>
<evidence type="ECO:0000313" key="10">
    <source>
        <dbReference type="Proteomes" id="UP000199666"/>
    </source>
</evidence>
<keyword evidence="6 7" id="KW-0998">Cell outer membrane</keyword>
<dbReference type="STRING" id="414048.SAMN04489864_1164"/>
<organism evidence="9 10">
    <name type="scientific">Pedobacter insulae</name>
    <dbReference type="NCBI Taxonomy" id="414048"/>
    <lineage>
        <taxon>Bacteria</taxon>
        <taxon>Pseudomonadati</taxon>
        <taxon>Bacteroidota</taxon>
        <taxon>Sphingobacteriia</taxon>
        <taxon>Sphingobacteriales</taxon>
        <taxon>Sphingobacteriaceae</taxon>
        <taxon>Pedobacter</taxon>
    </lineage>
</organism>
<dbReference type="OrthoDB" id="9768177at2"/>
<evidence type="ECO:0000256" key="1">
    <source>
        <dbReference type="ARBA" id="ARBA00004571"/>
    </source>
</evidence>
<keyword evidence="2 7" id="KW-0813">Transport</keyword>
<dbReference type="SUPFAM" id="SSF49464">
    <property type="entry name" value="Carboxypeptidase regulatory domain-like"/>
    <property type="match status" value="1"/>
</dbReference>
<dbReference type="InterPro" id="IPR012910">
    <property type="entry name" value="Plug_dom"/>
</dbReference>
<dbReference type="Pfam" id="PF07660">
    <property type="entry name" value="STN"/>
    <property type="match status" value="1"/>
</dbReference>
<dbReference type="EMBL" id="FOPP01000016">
    <property type="protein sequence ID" value="SFH51097.1"/>
    <property type="molecule type" value="Genomic_DNA"/>
</dbReference>
<feature type="domain" description="Secretin/TonB short N-terminal" evidence="8">
    <location>
        <begin position="57"/>
        <end position="108"/>
    </location>
</feature>
<protein>
    <submittedName>
        <fullName evidence="9">TonB-linked outer membrane protein, SusC/RagA family</fullName>
    </submittedName>
</protein>
<dbReference type="Gene3D" id="3.55.50.30">
    <property type="match status" value="1"/>
</dbReference>
<dbReference type="GO" id="GO:0009279">
    <property type="term" value="C:cell outer membrane"/>
    <property type="evidence" value="ECO:0007669"/>
    <property type="project" value="UniProtKB-SubCell"/>
</dbReference>
<evidence type="ECO:0000256" key="6">
    <source>
        <dbReference type="ARBA" id="ARBA00023237"/>
    </source>
</evidence>
<dbReference type="NCBIfam" id="TIGR04056">
    <property type="entry name" value="OMP_RagA_SusC"/>
    <property type="match status" value="1"/>
</dbReference>
<dbReference type="Proteomes" id="UP000199666">
    <property type="component" value="Unassembled WGS sequence"/>
</dbReference>
<keyword evidence="3 7" id="KW-1134">Transmembrane beta strand</keyword>
<dbReference type="PROSITE" id="PS52016">
    <property type="entry name" value="TONB_DEPENDENT_REC_3"/>
    <property type="match status" value="1"/>
</dbReference>
<dbReference type="InterPro" id="IPR039426">
    <property type="entry name" value="TonB-dep_rcpt-like"/>
</dbReference>
<name>A0A1I3AM22_9SPHI</name>
<proteinExistence type="inferred from homology"/>
<dbReference type="Pfam" id="PF07715">
    <property type="entry name" value="Plug"/>
    <property type="match status" value="1"/>
</dbReference>
<dbReference type="Pfam" id="PF13715">
    <property type="entry name" value="CarbopepD_reg_2"/>
    <property type="match status" value="1"/>
</dbReference>
<sequence>MYRIYTKFLLIMRLIVVILLASLMQVSAASFAQKISLSKKNAPLKTVIKEIRSQSGFEFVYTENIFSAAKPVNINVKGVSLEEVLQQVFKDQPFTFAIDSKTIIIKPKEKSILDKLIAYFVNIDVKGRLLDENGVPLAGASVLIKGTERKTTTNDKGEFSFTNVDEKAILIISFVGYETKEVVVKADLGAIKMTVSTGKLEEVKVSYNTGYQELPKERATGSFEILNAELLNRRVSTNIIDRIADVTPGLIVLKDGFSANQEQKIIIRGSSTILAENQPLIVVDNLAYDGPLSSINPNDVQSITVLKDAAAASIWGARAGNGVIVITTKRASKGQATQVTFNVNANWGQKPDARYIPQMQISGFVDQEIKLFNKGYYNGQVNANNKTRLSPVVEALLQHRDGMISDSQLELSLNGFRASDVRDDLEKYFYRGSLNQQYALGLSKGLENYNYTLSVGWDDNRPNRLTENNSRFTLSSNQNWSLLNKRLELGVGTYLSLGTTESAFPSIGNFFAYDRLADGNGNALPVFRTYSDRFKESVADMGLLNWKYVPLEEIGLSPNKSGSNDLRLNASLGYNILSGLKATALYQYWINQSSNSLFQPLEAYNTRELINNFSRLDNAGNLVNTVPVGGILDETKNRDYSHTLRAQLTWDQTFAGEHQLNLLGGIELKDQQGSGSTYRSYGYDHLLGLSKPVDYVGLYPQLSTGSQSTIPFLNDFSGTVNRYLSGYLNLGYTFKNRYIINGSGRMDKSNLFGVSANQKTVPLWSAGLGWVVSEEEFLSGSWLSYLKLRTSYGYNGNTNARATAFTTADYLSAGYNELVGHPFLGILTPPNPELRWERIKIVNLGLDFELGKRSWYGALEFYQKAGLDLLGSQEVYPSSGFTSAVLNYASTSTNGMDLSINYRKLNGELKWTSSFFYSLVKEKVTDFEKRSTSSQIMNSQPGAEVPVLGKPLHYIYSYPWGGLNPETGAPRGVIEGIPSEDYQAVLQLPEEGLIYHGSSRPTSFGAWRNQFDWKGWNLSFNINYRLGYYFRDLSVNYDEINRGNIGHSDYDLRWKSQGDKTTIPSDPGMVNSSRNTFYLKSSALVERGDHIRFQDVRLAFNFNPVRFGQIQLYSYFNNLGMIWKASNRAKDPENRFSQLPKTVAIGIKIIL</sequence>
<evidence type="ECO:0000256" key="7">
    <source>
        <dbReference type="PROSITE-ProRule" id="PRU01360"/>
    </source>
</evidence>
<accession>A0A1I3AM22</accession>
<dbReference type="AlphaFoldDB" id="A0A1I3AM22"/>
<dbReference type="SUPFAM" id="SSF56935">
    <property type="entry name" value="Porins"/>
    <property type="match status" value="1"/>
</dbReference>
<keyword evidence="5 7" id="KW-0472">Membrane</keyword>
<dbReference type="Gene3D" id="2.60.40.1120">
    <property type="entry name" value="Carboxypeptidase-like, regulatory domain"/>
    <property type="match status" value="1"/>
</dbReference>
<evidence type="ECO:0000256" key="2">
    <source>
        <dbReference type="ARBA" id="ARBA00022448"/>
    </source>
</evidence>
<dbReference type="RefSeq" id="WP_090998239.1">
    <property type="nucleotide sequence ID" value="NZ_FOPP01000016.1"/>
</dbReference>
<comment type="similarity">
    <text evidence="7">Belongs to the TonB-dependent receptor family.</text>
</comment>
<comment type="subcellular location">
    <subcellularLocation>
        <location evidence="1 7">Cell outer membrane</location>
        <topology evidence="1 7">Multi-pass membrane protein</topology>
    </subcellularLocation>
</comment>
<evidence type="ECO:0000256" key="4">
    <source>
        <dbReference type="ARBA" id="ARBA00022692"/>
    </source>
</evidence>
<dbReference type="SMART" id="SM00965">
    <property type="entry name" value="STN"/>
    <property type="match status" value="1"/>
</dbReference>
<evidence type="ECO:0000313" key="9">
    <source>
        <dbReference type="EMBL" id="SFH51097.1"/>
    </source>
</evidence>
<dbReference type="Gene3D" id="2.40.170.20">
    <property type="entry name" value="TonB-dependent receptor, beta-barrel domain"/>
    <property type="match status" value="1"/>
</dbReference>
<dbReference type="InterPro" id="IPR037066">
    <property type="entry name" value="Plug_dom_sf"/>
</dbReference>
<dbReference type="NCBIfam" id="TIGR04057">
    <property type="entry name" value="SusC_RagA_signa"/>
    <property type="match status" value="1"/>
</dbReference>